<feature type="compositionally biased region" description="Basic and acidic residues" evidence="1">
    <location>
        <begin position="75"/>
        <end position="90"/>
    </location>
</feature>
<dbReference type="AlphaFoldDB" id="A0A160T3S2"/>
<evidence type="ECO:0000313" key="2">
    <source>
        <dbReference type="EMBL" id="CUS03190.2"/>
    </source>
</evidence>
<evidence type="ECO:0000313" key="3">
    <source>
        <dbReference type="Proteomes" id="UP000215027"/>
    </source>
</evidence>
<dbReference type="KEGG" id="pbf:CFX0092_A1312"/>
<dbReference type="EMBL" id="LN890655">
    <property type="protein sequence ID" value="CUS03190.2"/>
    <property type="molecule type" value="Genomic_DNA"/>
</dbReference>
<keyword evidence="3" id="KW-1185">Reference proteome</keyword>
<accession>A0A160T3S2</accession>
<protein>
    <submittedName>
        <fullName evidence="2">Uncharacterized protein</fullName>
    </submittedName>
</protein>
<name>A0A160T3S2_9CHLR</name>
<gene>
    <name evidence="2" type="ORF">CFX0092_A1312</name>
</gene>
<proteinExistence type="predicted"/>
<reference evidence="2" key="1">
    <citation type="submission" date="2016-01" db="EMBL/GenBank/DDBJ databases">
        <authorList>
            <person name="Mcilroy J.S."/>
            <person name="Karst M S."/>
            <person name="Albertsen M."/>
        </authorList>
    </citation>
    <scope>NUCLEOTIDE SEQUENCE</scope>
    <source>
        <strain evidence="2">Cfx-K</strain>
    </source>
</reference>
<dbReference type="Proteomes" id="UP000215027">
    <property type="component" value="Chromosome I"/>
</dbReference>
<evidence type="ECO:0000256" key="1">
    <source>
        <dbReference type="SAM" id="MobiDB-lite"/>
    </source>
</evidence>
<organism evidence="2 3">
    <name type="scientific">Candidatus Promineifilum breve</name>
    <dbReference type="NCBI Taxonomy" id="1806508"/>
    <lineage>
        <taxon>Bacteria</taxon>
        <taxon>Bacillati</taxon>
        <taxon>Chloroflexota</taxon>
        <taxon>Ardenticatenia</taxon>
        <taxon>Candidatus Promineifilales</taxon>
        <taxon>Candidatus Promineifilaceae</taxon>
        <taxon>Candidatus Promineifilum</taxon>
    </lineage>
</organism>
<feature type="region of interest" description="Disordered" evidence="1">
    <location>
        <begin position="53"/>
        <end position="98"/>
    </location>
</feature>
<sequence>MCCCLGRRGNWGLAGYLLIMGVKTLSLTLSRGERGQEKTLSLALSRGERGQEKTLSLALSRGERGQEKNLSLTLSHRERGQLLPSHREGLGEGEATDE</sequence>